<feature type="compositionally biased region" description="Basic and acidic residues" evidence="3">
    <location>
        <begin position="245"/>
        <end position="259"/>
    </location>
</feature>
<dbReference type="Gene3D" id="2.30.30.40">
    <property type="entry name" value="SH3 Domains"/>
    <property type="match status" value="1"/>
</dbReference>
<evidence type="ECO:0000313" key="5">
    <source>
        <dbReference type="EMBL" id="KAJ2863515.1"/>
    </source>
</evidence>
<comment type="caution">
    <text evidence="5">The sequence shown here is derived from an EMBL/GenBank/DDBJ whole genome shotgun (WGS) entry which is preliminary data.</text>
</comment>
<protein>
    <recommendedName>
        <fullName evidence="4">SH3 domain-containing protein</fullName>
    </recommendedName>
</protein>
<dbReference type="EMBL" id="JANBUY010000120">
    <property type="protein sequence ID" value="KAJ2863515.1"/>
    <property type="molecule type" value="Genomic_DNA"/>
</dbReference>
<feature type="compositionally biased region" description="Low complexity" evidence="3">
    <location>
        <begin position="288"/>
        <end position="309"/>
    </location>
</feature>
<dbReference type="InterPro" id="IPR001452">
    <property type="entry name" value="SH3_domain"/>
</dbReference>
<feature type="compositionally biased region" description="Basic and acidic residues" evidence="3">
    <location>
        <begin position="164"/>
        <end position="174"/>
    </location>
</feature>
<feature type="region of interest" description="Disordered" evidence="3">
    <location>
        <begin position="283"/>
        <end position="320"/>
    </location>
</feature>
<name>A0A9W8IQ86_9FUNG</name>
<dbReference type="SUPFAM" id="SSF50044">
    <property type="entry name" value="SH3-domain"/>
    <property type="match status" value="1"/>
</dbReference>
<feature type="compositionally biased region" description="Basic and acidic residues" evidence="3">
    <location>
        <begin position="227"/>
        <end position="238"/>
    </location>
</feature>
<feature type="region of interest" description="Disordered" evidence="3">
    <location>
        <begin position="192"/>
        <end position="260"/>
    </location>
</feature>
<keyword evidence="6" id="KW-1185">Reference proteome</keyword>
<dbReference type="CDD" id="cd00174">
    <property type="entry name" value="SH3"/>
    <property type="match status" value="1"/>
</dbReference>
<feature type="region of interest" description="Disordered" evidence="3">
    <location>
        <begin position="463"/>
        <end position="484"/>
    </location>
</feature>
<gene>
    <name evidence="5" type="ORF">GGH94_003560</name>
</gene>
<dbReference type="PRINTS" id="PR00499">
    <property type="entry name" value="P67PHOX"/>
</dbReference>
<dbReference type="SMART" id="SM00326">
    <property type="entry name" value="SH3"/>
    <property type="match status" value="1"/>
</dbReference>
<evidence type="ECO:0000256" key="1">
    <source>
        <dbReference type="ARBA" id="ARBA00022443"/>
    </source>
</evidence>
<keyword evidence="1 2" id="KW-0728">SH3 domain</keyword>
<feature type="compositionally biased region" description="Polar residues" evidence="3">
    <location>
        <begin position="192"/>
        <end position="202"/>
    </location>
</feature>
<dbReference type="Proteomes" id="UP001140074">
    <property type="component" value="Unassembled WGS sequence"/>
</dbReference>
<dbReference type="PROSITE" id="PS50002">
    <property type="entry name" value="SH3"/>
    <property type="match status" value="1"/>
</dbReference>
<proteinExistence type="predicted"/>
<evidence type="ECO:0000313" key="6">
    <source>
        <dbReference type="Proteomes" id="UP001140074"/>
    </source>
</evidence>
<sequence>MLALQPTNPQSQAMPQTAVPGLPKYSLVAPSAQVHPLIVYLSNSIKRDVRLLAAMGAIKEPGVRVICSYLPHATTADDEADVIAKSLSTAYAFPLATSTSLAEYAASNKPAAVSFFSQSPAINIPSKDPADAKRAIAHAKKLNRQRSETAPLRPTPQQRAPSSPRKEKSRHEGLGAKLGAFFNKLTLDSETSPRLRITTPSPRASAKLPFPKAPSSGSPLASLATLAEERYGTHERSLSDSPKQSPEHLSDAPSDEPHRVAHRQTVSYCQTPLGVMHTRLLHEQRKPSQNSQHSATSAATTKSASDRSSGASTLTVNTRKRSFTHLGLSMESLPAEQPPQSAGPQLRRAKPTTNLTTFHAKLTNTEATTNSLGLVLQSTVAKPLPMPTRAQRHHNSLSLVNKEPKSPTSARINCGLSSIVNSRYTAASPLSAKPSAFPPMPSDACQAAMLSGSSTQLSLLAREQKDHYRRSQQKTAPPPVAKALSDPTMDSAIASMLVIATSTYDYSSSIKGDLEFVKGERIIVQSKVNDDWWFGSILPESGRGSTGRSGMFPRSHVSFS</sequence>
<dbReference type="Pfam" id="PF00018">
    <property type="entry name" value="SH3_1"/>
    <property type="match status" value="1"/>
</dbReference>
<evidence type="ECO:0000256" key="3">
    <source>
        <dbReference type="SAM" id="MobiDB-lite"/>
    </source>
</evidence>
<organism evidence="5 6">
    <name type="scientific">Coemansia aciculifera</name>
    <dbReference type="NCBI Taxonomy" id="417176"/>
    <lineage>
        <taxon>Eukaryota</taxon>
        <taxon>Fungi</taxon>
        <taxon>Fungi incertae sedis</taxon>
        <taxon>Zoopagomycota</taxon>
        <taxon>Kickxellomycotina</taxon>
        <taxon>Kickxellomycetes</taxon>
        <taxon>Kickxellales</taxon>
        <taxon>Kickxellaceae</taxon>
        <taxon>Coemansia</taxon>
    </lineage>
</organism>
<feature type="region of interest" description="Disordered" evidence="3">
    <location>
        <begin position="141"/>
        <end position="175"/>
    </location>
</feature>
<accession>A0A9W8IQ86</accession>
<feature type="domain" description="SH3" evidence="4">
    <location>
        <begin position="495"/>
        <end position="560"/>
    </location>
</feature>
<feature type="compositionally biased region" description="Low complexity" evidence="3">
    <location>
        <begin position="213"/>
        <end position="226"/>
    </location>
</feature>
<dbReference type="InterPro" id="IPR036028">
    <property type="entry name" value="SH3-like_dom_sf"/>
</dbReference>
<dbReference type="AlphaFoldDB" id="A0A9W8IQ86"/>
<evidence type="ECO:0000259" key="4">
    <source>
        <dbReference type="PROSITE" id="PS50002"/>
    </source>
</evidence>
<evidence type="ECO:0000256" key="2">
    <source>
        <dbReference type="PROSITE-ProRule" id="PRU00192"/>
    </source>
</evidence>
<reference evidence="5" key="1">
    <citation type="submission" date="2022-07" db="EMBL/GenBank/DDBJ databases">
        <title>Phylogenomic reconstructions and comparative analyses of Kickxellomycotina fungi.</title>
        <authorList>
            <person name="Reynolds N.K."/>
            <person name="Stajich J.E."/>
            <person name="Barry K."/>
            <person name="Grigoriev I.V."/>
            <person name="Crous P."/>
            <person name="Smith M.E."/>
        </authorList>
    </citation>
    <scope>NUCLEOTIDE SEQUENCE</scope>
    <source>
        <strain evidence="5">RSA 476</strain>
    </source>
</reference>